<evidence type="ECO:0000313" key="2">
    <source>
        <dbReference type="Proteomes" id="UP000673691"/>
    </source>
</evidence>
<dbReference type="Proteomes" id="UP000673691">
    <property type="component" value="Unassembled WGS sequence"/>
</dbReference>
<keyword evidence="2" id="KW-1185">Reference proteome</keyword>
<feature type="non-terminal residue" evidence="1">
    <location>
        <position position="106"/>
    </location>
</feature>
<evidence type="ECO:0000313" key="1">
    <source>
        <dbReference type="EMBL" id="KAG5462042.1"/>
    </source>
</evidence>
<accession>A0A8H7ZZ61</accession>
<sequence length="106" mass="10910">ICRTEVKQDSSVVKNDGDRSRKLLCDHITHPVIGGSDERGQGGSATAFSSTDLEATGEMFVFFPVGAGFGAVSSFSPAAQAACAAAADRLMLPWTGGAGWEEETGG</sequence>
<organism evidence="1 2">
    <name type="scientific">Olpidium bornovanus</name>
    <dbReference type="NCBI Taxonomy" id="278681"/>
    <lineage>
        <taxon>Eukaryota</taxon>
        <taxon>Fungi</taxon>
        <taxon>Fungi incertae sedis</taxon>
        <taxon>Olpidiomycota</taxon>
        <taxon>Olpidiomycotina</taxon>
        <taxon>Olpidiomycetes</taxon>
        <taxon>Olpidiales</taxon>
        <taxon>Olpidiaceae</taxon>
        <taxon>Olpidium</taxon>
    </lineage>
</organism>
<name>A0A8H7ZZ61_9FUNG</name>
<protein>
    <submittedName>
        <fullName evidence="1">Uncharacterized protein</fullName>
    </submittedName>
</protein>
<dbReference type="EMBL" id="JAEFCI010002723">
    <property type="protein sequence ID" value="KAG5462042.1"/>
    <property type="molecule type" value="Genomic_DNA"/>
</dbReference>
<comment type="caution">
    <text evidence="1">The sequence shown here is derived from an EMBL/GenBank/DDBJ whole genome shotgun (WGS) entry which is preliminary data.</text>
</comment>
<feature type="non-terminal residue" evidence="1">
    <location>
        <position position="1"/>
    </location>
</feature>
<gene>
    <name evidence="1" type="ORF">BJ554DRAFT_5675</name>
</gene>
<proteinExistence type="predicted"/>
<reference evidence="1 2" key="1">
    <citation type="journal article" name="Sci. Rep.">
        <title>Genome-scale phylogenetic analyses confirm Olpidium as the closest living zoosporic fungus to the non-flagellated, terrestrial fungi.</title>
        <authorList>
            <person name="Chang Y."/>
            <person name="Rochon D."/>
            <person name="Sekimoto S."/>
            <person name="Wang Y."/>
            <person name="Chovatia M."/>
            <person name="Sandor L."/>
            <person name="Salamov A."/>
            <person name="Grigoriev I.V."/>
            <person name="Stajich J.E."/>
            <person name="Spatafora J.W."/>
        </authorList>
    </citation>
    <scope>NUCLEOTIDE SEQUENCE [LARGE SCALE GENOMIC DNA]</scope>
    <source>
        <strain evidence="1">S191</strain>
    </source>
</reference>
<dbReference type="AlphaFoldDB" id="A0A8H7ZZ61"/>